<gene>
    <name evidence="1" type="ORF">ICN82_03875</name>
</gene>
<accession>A0A8J6YW64</accession>
<sequence length="73" mass="8041">MKSTIAKVVTEAIMNAQVQHVNTVEIRDCSVVFHMRDGTAIAKPSAAEADINTWLKKYDTSSEGHSPRKQAAR</sequence>
<dbReference type="RefSeq" id="WP_193179832.1">
    <property type="nucleotide sequence ID" value="NZ_JACVXA010000008.1"/>
</dbReference>
<dbReference type="Proteomes" id="UP000609121">
    <property type="component" value="Unassembled WGS sequence"/>
</dbReference>
<proteinExistence type="predicted"/>
<evidence type="ECO:0000313" key="2">
    <source>
        <dbReference type="Proteomes" id="UP000609121"/>
    </source>
</evidence>
<evidence type="ECO:0000313" key="1">
    <source>
        <dbReference type="EMBL" id="MBE3637339.1"/>
    </source>
</evidence>
<name>A0A8J6YW64_9RHOB</name>
<reference evidence="1" key="1">
    <citation type="submission" date="2020-09" db="EMBL/GenBank/DDBJ databases">
        <title>A novel bacterium of genus Mangrovicoccus, isolated from South China Sea.</title>
        <authorList>
            <person name="Huang H."/>
            <person name="Mo K."/>
            <person name="Hu Y."/>
        </authorList>
    </citation>
    <scope>NUCLEOTIDE SEQUENCE</scope>
    <source>
        <strain evidence="1">HB182678</strain>
    </source>
</reference>
<keyword evidence="2" id="KW-1185">Reference proteome</keyword>
<dbReference type="EMBL" id="JACVXA010000008">
    <property type="protein sequence ID" value="MBE3637339.1"/>
    <property type="molecule type" value="Genomic_DNA"/>
</dbReference>
<dbReference type="AlphaFoldDB" id="A0A8J6YW64"/>
<protein>
    <submittedName>
        <fullName evidence="1">Uncharacterized protein</fullName>
    </submittedName>
</protein>
<organism evidence="1 2">
    <name type="scientific">Mangrovicoccus algicola</name>
    <dbReference type="NCBI Taxonomy" id="2771008"/>
    <lineage>
        <taxon>Bacteria</taxon>
        <taxon>Pseudomonadati</taxon>
        <taxon>Pseudomonadota</taxon>
        <taxon>Alphaproteobacteria</taxon>
        <taxon>Rhodobacterales</taxon>
        <taxon>Paracoccaceae</taxon>
        <taxon>Mangrovicoccus</taxon>
    </lineage>
</organism>
<comment type="caution">
    <text evidence="1">The sequence shown here is derived from an EMBL/GenBank/DDBJ whole genome shotgun (WGS) entry which is preliminary data.</text>
</comment>